<dbReference type="EMBL" id="CP007536">
    <property type="protein sequence ID" value="AIC14588.1"/>
    <property type="molecule type" value="Genomic_DNA"/>
</dbReference>
<gene>
    <name evidence="1" type="ORF">NVIE_003950</name>
</gene>
<proteinExistence type="predicted"/>
<sequence>MSGIAFSDYLRLRNTLPCTVYRALKYHTPPKLLMEQSNRCHNGEFQKTRVTDRVLARSLPKKVEAKSKGTMRRHSF</sequence>
<dbReference type="HOGENOM" id="CLU_2646051_0_0_2"/>
<protein>
    <submittedName>
        <fullName evidence="1">Uncharacterized protein</fullName>
    </submittedName>
</protein>
<dbReference type="KEGG" id="nvn:NVIE_003950"/>
<reference evidence="1 2" key="1">
    <citation type="journal article" date="2014" name="Int. J. Syst. Evol. Microbiol.">
        <title>Nitrososphaera viennensis gen. nov., sp. nov., an aerobic and mesophilic, ammonia-oxidizing archaeon from soil and a member of the archaeal phylum Thaumarchaeota.</title>
        <authorList>
            <person name="Stieglmeier M."/>
            <person name="Klingl A."/>
            <person name="Alves R.J."/>
            <person name="Rittmann S.K."/>
            <person name="Melcher M."/>
            <person name="Leisch N."/>
            <person name="Schleper C."/>
        </authorList>
    </citation>
    <scope>NUCLEOTIDE SEQUENCE [LARGE SCALE GENOMIC DNA]</scope>
    <source>
        <strain evidence="1">EN76</strain>
    </source>
</reference>
<dbReference type="Proteomes" id="UP000027093">
    <property type="component" value="Chromosome"/>
</dbReference>
<evidence type="ECO:0000313" key="1">
    <source>
        <dbReference type="EMBL" id="AIC14588.1"/>
    </source>
</evidence>
<organism evidence="1 2">
    <name type="scientific">Nitrososphaera viennensis EN76</name>
    <dbReference type="NCBI Taxonomy" id="926571"/>
    <lineage>
        <taxon>Archaea</taxon>
        <taxon>Nitrososphaerota</taxon>
        <taxon>Nitrososphaeria</taxon>
        <taxon>Nitrososphaerales</taxon>
        <taxon>Nitrososphaeraceae</taxon>
        <taxon>Nitrososphaera</taxon>
    </lineage>
</organism>
<keyword evidence="2" id="KW-1185">Reference proteome</keyword>
<evidence type="ECO:0000313" key="2">
    <source>
        <dbReference type="Proteomes" id="UP000027093"/>
    </source>
</evidence>
<name>A0A060HG56_9ARCH</name>
<dbReference type="AlphaFoldDB" id="A0A060HG56"/>
<accession>A0A060HG56</accession>